<name>A0A2S7WF21_9FLAO</name>
<dbReference type="PROSITE" id="PS51257">
    <property type="entry name" value="PROKAR_LIPOPROTEIN"/>
    <property type="match status" value="1"/>
</dbReference>
<evidence type="ECO:0000313" key="2">
    <source>
        <dbReference type="Proteomes" id="UP000237608"/>
    </source>
</evidence>
<dbReference type="AlphaFoldDB" id="A0A2S7WF21"/>
<dbReference type="OrthoDB" id="1466062at2"/>
<dbReference type="Proteomes" id="UP000237608">
    <property type="component" value="Unassembled WGS sequence"/>
</dbReference>
<sequence length="527" mass="58810">MKKNIIRVSYVAIVVGFLSLIVSCEKDFTDIGSNVITNTKFDTDGVFVDIEAENSPLEKVQSDNISRQLSQYLLGVYANPNYEKLEASIIAQISIANDLRVINETFGADTTVVTTIDTVFIKLPFQVRLANSTDKSYQLDSVFGDASKSFSLNVFRSNTYINTFNPADPTKINSYFSNATFQKTGSELNAQLNFPFKPSKADTLLVIKRRLSNNEVYRRDTLRYTTSTASTIPIPFARIPLKKDVFKALFLDKYGSGEFASQQAFNDYFRGIILEATGNEGSLTSFSFDNANTNLRPSIEVYYTNTIVKSGSTIVDTIPKNDSFSMNGFKINKFKMDDRIYPSNNEIKIQGTAGSEATINLFGADLNNNGIADKIEELRANNWLINDATLTFYINQAVDTSFAPDRLYLYKSDKSSGTEVTTQIKDALSEASFGGISGFLVRDSNGRKEKYQFKITDYISDLLNGRSTYSPTLKIKTHNPTDSPNSELDSIFRNFSWNPKAVTLYNHSPANGAKKATLKISYSVRKN</sequence>
<dbReference type="EMBL" id="MSCL01000001">
    <property type="protein sequence ID" value="PQJ76213.1"/>
    <property type="molecule type" value="Genomic_DNA"/>
</dbReference>
<dbReference type="RefSeq" id="WP_105047344.1">
    <property type="nucleotide sequence ID" value="NZ_CP150662.1"/>
</dbReference>
<accession>A0A2S7WF21</accession>
<gene>
    <name evidence="1" type="ORF">BTO13_09400</name>
</gene>
<evidence type="ECO:0008006" key="3">
    <source>
        <dbReference type="Google" id="ProtNLM"/>
    </source>
</evidence>
<protein>
    <recommendedName>
        <fullName evidence="3">DUF4270 domain-containing protein</fullName>
    </recommendedName>
</protein>
<organism evidence="1 2">
    <name type="scientific">Polaribacter gangjinensis</name>
    <dbReference type="NCBI Taxonomy" id="574710"/>
    <lineage>
        <taxon>Bacteria</taxon>
        <taxon>Pseudomonadati</taxon>
        <taxon>Bacteroidota</taxon>
        <taxon>Flavobacteriia</taxon>
        <taxon>Flavobacteriales</taxon>
        <taxon>Flavobacteriaceae</taxon>
    </lineage>
</organism>
<evidence type="ECO:0000313" key="1">
    <source>
        <dbReference type="EMBL" id="PQJ76213.1"/>
    </source>
</evidence>
<comment type="caution">
    <text evidence="1">The sequence shown here is derived from an EMBL/GenBank/DDBJ whole genome shotgun (WGS) entry which is preliminary data.</text>
</comment>
<reference evidence="1 2" key="1">
    <citation type="submission" date="2016-12" db="EMBL/GenBank/DDBJ databases">
        <title>Trade-off between light-utilization and light-protection in marine flavobacteria.</title>
        <authorList>
            <person name="Kumagai Y."/>
            <person name="Yoshizawa S."/>
            <person name="Kogure K."/>
            <person name="Iwasaki W."/>
        </authorList>
    </citation>
    <scope>NUCLEOTIDE SEQUENCE [LARGE SCALE GENOMIC DNA]</scope>
    <source>
        <strain evidence="1 2">KCTC 22729</strain>
    </source>
</reference>
<dbReference type="InterPro" id="IPR025366">
    <property type="entry name" value="DUF4270"/>
</dbReference>
<proteinExistence type="predicted"/>
<dbReference type="Pfam" id="PF14092">
    <property type="entry name" value="DUF4270"/>
    <property type="match status" value="1"/>
</dbReference>
<keyword evidence="2" id="KW-1185">Reference proteome</keyword>